<dbReference type="AlphaFoldDB" id="A0A0S4TZZ3"/>
<evidence type="ECO:0000313" key="1">
    <source>
        <dbReference type="EMBL" id="CUV15215.1"/>
    </source>
</evidence>
<sequence>MIRMLGAAINSISEDLLRVITEACGAWIKLSQLRVGT</sequence>
<organism evidence="1">
    <name type="scientific">Ralstonia solanacearum</name>
    <name type="common">Pseudomonas solanacearum</name>
    <dbReference type="NCBI Taxonomy" id="305"/>
    <lineage>
        <taxon>Bacteria</taxon>
        <taxon>Pseudomonadati</taxon>
        <taxon>Pseudomonadota</taxon>
        <taxon>Betaproteobacteria</taxon>
        <taxon>Burkholderiales</taxon>
        <taxon>Burkholderiaceae</taxon>
        <taxon>Ralstonia</taxon>
        <taxon>Ralstonia solanacearum species complex</taxon>
    </lineage>
</organism>
<proteinExistence type="predicted"/>
<accession>A0A0S4TZZ3</accession>
<dbReference type="EMBL" id="LN899819">
    <property type="protein sequence ID" value="CUV15215.1"/>
    <property type="molecule type" value="Genomic_DNA"/>
</dbReference>
<name>A0A0S4TZZ3_RALSL</name>
<gene>
    <name evidence="1" type="ORF">RUN39_v1_1170007</name>
</gene>
<protein>
    <submittedName>
        <fullName evidence="1">Uncharacterized protein</fullName>
    </submittedName>
</protein>
<reference evidence="1" key="1">
    <citation type="submission" date="2015-10" db="EMBL/GenBank/DDBJ databases">
        <authorList>
            <person name="Gilbert D.G."/>
        </authorList>
    </citation>
    <scope>NUCLEOTIDE SEQUENCE</scope>
    <source>
        <strain evidence="1">Phyl III-seqv23</strain>
    </source>
</reference>